<dbReference type="PANTHER" id="PTHR33154">
    <property type="entry name" value="TRANSCRIPTIONAL REGULATOR, ARSR FAMILY"/>
    <property type="match status" value="1"/>
</dbReference>
<name>A0A173UJJ6_9FIRM</name>
<organism evidence="5 6">
    <name type="scientific">Coprococcus comes</name>
    <dbReference type="NCBI Taxonomy" id="410072"/>
    <lineage>
        <taxon>Bacteria</taxon>
        <taxon>Bacillati</taxon>
        <taxon>Bacillota</taxon>
        <taxon>Clostridia</taxon>
        <taxon>Lachnospirales</taxon>
        <taxon>Lachnospiraceae</taxon>
        <taxon>Coprococcus</taxon>
    </lineage>
</organism>
<dbReference type="InterPro" id="IPR051081">
    <property type="entry name" value="HTH_MetalResp_TranReg"/>
</dbReference>
<dbReference type="InterPro" id="IPR036390">
    <property type="entry name" value="WH_DNA-bd_sf"/>
</dbReference>
<keyword evidence="1" id="KW-0805">Transcription regulation</keyword>
<dbReference type="InterPro" id="IPR001845">
    <property type="entry name" value="HTH_ArsR_DNA-bd_dom"/>
</dbReference>
<dbReference type="NCBIfam" id="NF033788">
    <property type="entry name" value="HTH_metalloreg"/>
    <property type="match status" value="1"/>
</dbReference>
<keyword evidence="2" id="KW-0238">DNA-binding</keyword>
<dbReference type="Proteomes" id="UP000095727">
    <property type="component" value="Unassembled WGS sequence"/>
</dbReference>
<dbReference type="GO" id="GO:0003700">
    <property type="term" value="F:DNA-binding transcription factor activity"/>
    <property type="evidence" value="ECO:0007669"/>
    <property type="project" value="InterPro"/>
</dbReference>
<reference evidence="5 6" key="1">
    <citation type="submission" date="2015-09" db="EMBL/GenBank/DDBJ databases">
        <authorList>
            <consortium name="Pathogen Informatics"/>
        </authorList>
    </citation>
    <scope>NUCLEOTIDE SEQUENCE [LARGE SCALE GENOMIC DNA]</scope>
    <source>
        <strain evidence="5 6">2789STDY5834962</strain>
    </source>
</reference>
<proteinExistence type="predicted"/>
<dbReference type="Gene3D" id="1.10.10.10">
    <property type="entry name" value="Winged helix-like DNA-binding domain superfamily/Winged helix DNA-binding domain"/>
    <property type="match status" value="1"/>
</dbReference>
<dbReference type="PRINTS" id="PR00778">
    <property type="entry name" value="HTHARSR"/>
</dbReference>
<dbReference type="AlphaFoldDB" id="A0A173UJJ6"/>
<evidence type="ECO:0000313" key="5">
    <source>
        <dbReference type="EMBL" id="CUN14600.1"/>
    </source>
</evidence>
<dbReference type="SUPFAM" id="SSF46785">
    <property type="entry name" value="Winged helix' DNA-binding domain"/>
    <property type="match status" value="1"/>
</dbReference>
<evidence type="ECO:0000256" key="1">
    <source>
        <dbReference type="ARBA" id="ARBA00023015"/>
    </source>
</evidence>
<dbReference type="PANTHER" id="PTHR33154:SF18">
    <property type="entry name" value="ARSENICAL RESISTANCE OPERON REPRESSOR"/>
    <property type="match status" value="1"/>
</dbReference>
<sequence>MQIDYEKYARIFKVMSDPKRLKIIDMLSEGELCACKILEEFHITQPTLSHDMKLMCDLGIVKARKEGKWMQYSLDLDVMNEVYKTVGRLMIPGDYAGLLNCNCNTEKEKMNHE</sequence>
<evidence type="ECO:0000256" key="3">
    <source>
        <dbReference type="ARBA" id="ARBA00023163"/>
    </source>
</evidence>
<keyword evidence="3" id="KW-0804">Transcription</keyword>
<dbReference type="CDD" id="cd00090">
    <property type="entry name" value="HTH_ARSR"/>
    <property type="match status" value="1"/>
</dbReference>
<accession>A0A173UJJ6</accession>
<dbReference type="EMBL" id="CYXR01000030">
    <property type="protein sequence ID" value="CUN14600.1"/>
    <property type="molecule type" value="Genomic_DNA"/>
</dbReference>
<dbReference type="GO" id="GO:0003677">
    <property type="term" value="F:DNA binding"/>
    <property type="evidence" value="ECO:0007669"/>
    <property type="project" value="UniProtKB-KW"/>
</dbReference>
<dbReference type="SMART" id="SM00418">
    <property type="entry name" value="HTH_ARSR"/>
    <property type="match status" value="1"/>
</dbReference>
<dbReference type="PROSITE" id="PS50987">
    <property type="entry name" value="HTH_ARSR_2"/>
    <property type="match status" value="1"/>
</dbReference>
<evidence type="ECO:0000259" key="4">
    <source>
        <dbReference type="PROSITE" id="PS50987"/>
    </source>
</evidence>
<dbReference type="InterPro" id="IPR036388">
    <property type="entry name" value="WH-like_DNA-bd_sf"/>
</dbReference>
<dbReference type="InterPro" id="IPR011991">
    <property type="entry name" value="ArsR-like_HTH"/>
</dbReference>
<feature type="domain" description="HTH arsR-type" evidence="4">
    <location>
        <begin position="1"/>
        <end position="94"/>
    </location>
</feature>
<protein>
    <submittedName>
        <fullName evidence="5">HTH-type transcriptional repressor CzrA</fullName>
    </submittedName>
</protein>
<dbReference type="RefSeq" id="WP_055158383.1">
    <property type="nucleotide sequence ID" value="NZ_CYXR01000030.1"/>
</dbReference>
<dbReference type="Pfam" id="PF01022">
    <property type="entry name" value="HTH_5"/>
    <property type="match status" value="1"/>
</dbReference>
<evidence type="ECO:0000256" key="2">
    <source>
        <dbReference type="ARBA" id="ARBA00023125"/>
    </source>
</evidence>
<gene>
    <name evidence="5" type="primary">czrA</name>
    <name evidence="5" type="ORF">ERS852574_02990</name>
</gene>
<evidence type="ECO:0000313" key="6">
    <source>
        <dbReference type="Proteomes" id="UP000095727"/>
    </source>
</evidence>